<feature type="domain" description="LarA-like N-terminal" evidence="1">
    <location>
        <begin position="51"/>
        <end position="232"/>
    </location>
</feature>
<dbReference type="InterPro" id="IPR018657">
    <property type="entry name" value="LarA-like_N"/>
</dbReference>
<sequence>MRPIKTLQKLHDEESQVVITEKGSPPRALFSGENFLLEDLPVGTRVIFPRPPMEGVPNVKAAIRWAINHPEGMDPLHALLRPGMKLTCVIDDISVPLPPMVTPDVRQSILEIVLELAADSGVDDIHLLIANALHRRMTEGEMRRMVGTKIFDAYYPDRYYNHDAEDPDGITELERTAHNEVVAVNRRVAESDLIVYVNVNFVPMNGGHKSMGTGVTNYASLQAHHNPKTIRDSDSYMEPKASALYKSNSRIGTVIDKHLKVFHIETTLNNRMFGAPTDFLAKKEEDYTEADRLKFQAMRFALGKMPRAVARKVLNAIPAPYDVTGVYAGATEPVHVKTLETSWKQYSVPVQGQSDIVIFPIPFISPYSVNSILNPLLVQVMGLGYFFNLNRGIPLVKKGGVLILLHPAYDEFDPEHHPSYIEFFNRILPETRDSMKLQHKYEREFAENPSYVHLYRKGNAYHGVHPFYMWYWGENGRQHVGKVIVAGAENNHVPALLGWDRTDTLTEAIEEARGFMGRSATISLLRIAPTLLADVKL</sequence>
<evidence type="ECO:0000259" key="1">
    <source>
        <dbReference type="Pfam" id="PF09861"/>
    </source>
</evidence>
<dbReference type="AlphaFoldDB" id="A0A1H7GB75"/>
<dbReference type="Gene3D" id="3.90.226.30">
    <property type="match status" value="1"/>
</dbReference>
<dbReference type="OrthoDB" id="9770545at2"/>
<dbReference type="Pfam" id="PF09861">
    <property type="entry name" value="Lar_N"/>
    <property type="match status" value="1"/>
</dbReference>
<protein>
    <recommendedName>
        <fullName evidence="1">LarA-like N-terminal domain-containing protein</fullName>
    </recommendedName>
</protein>
<dbReference type="RefSeq" id="WP_075004633.1">
    <property type="nucleotide sequence ID" value="NZ_FOAP01000001.1"/>
</dbReference>
<dbReference type="PANTHER" id="PTHR33171">
    <property type="entry name" value="LAR_N DOMAIN-CONTAINING PROTEIN"/>
    <property type="match status" value="1"/>
</dbReference>
<organism evidence="2 3">
    <name type="scientific">Stigmatella aurantiaca</name>
    <dbReference type="NCBI Taxonomy" id="41"/>
    <lineage>
        <taxon>Bacteria</taxon>
        <taxon>Pseudomonadati</taxon>
        <taxon>Myxococcota</taxon>
        <taxon>Myxococcia</taxon>
        <taxon>Myxococcales</taxon>
        <taxon>Cystobacterineae</taxon>
        <taxon>Archangiaceae</taxon>
        <taxon>Stigmatella</taxon>
    </lineage>
</organism>
<dbReference type="PANTHER" id="PTHR33171:SF17">
    <property type="entry name" value="LARA-LIKE N-TERMINAL DOMAIN-CONTAINING PROTEIN"/>
    <property type="match status" value="1"/>
</dbReference>
<dbReference type="InterPro" id="IPR048068">
    <property type="entry name" value="LarA-like"/>
</dbReference>
<dbReference type="EMBL" id="FOAP01000001">
    <property type="protein sequence ID" value="SEK35368.1"/>
    <property type="molecule type" value="Genomic_DNA"/>
</dbReference>
<keyword evidence="3" id="KW-1185">Reference proteome</keyword>
<dbReference type="InterPro" id="IPR043166">
    <property type="entry name" value="LarA-like_C"/>
</dbReference>
<evidence type="ECO:0000313" key="2">
    <source>
        <dbReference type="EMBL" id="SEK35368.1"/>
    </source>
</evidence>
<name>A0A1H7GB75_STIAU</name>
<dbReference type="GO" id="GO:0050043">
    <property type="term" value="F:lactate racemase activity"/>
    <property type="evidence" value="ECO:0007669"/>
    <property type="project" value="InterPro"/>
</dbReference>
<dbReference type="Gene3D" id="3.40.50.11440">
    <property type="match status" value="1"/>
</dbReference>
<evidence type="ECO:0000313" key="3">
    <source>
        <dbReference type="Proteomes" id="UP000182719"/>
    </source>
</evidence>
<reference evidence="3" key="1">
    <citation type="submission" date="2016-10" db="EMBL/GenBank/DDBJ databases">
        <authorList>
            <person name="Varghese N."/>
            <person name="Submissions S."/>
        </authorList>
    </citation>
    <scope>NUCLEOTIDE SEQUENCE [LARGE SCALE GENOMIC DNA]</scope>
    <source>
        <strain evidence="3">DSM 17044</strain>
    </source>
</reference>
<gene>
    <name evidence="2" type="ORF">SAMN05444354_101362</name>
</gene>
<proteinExistence type="predicted"/>
<accession>A0A1H7GB75</accession>
<dbReference type="Proteomes" id="UP000182719">
    <property type="component" value="Unassembled WGS sequence"/>
</dbReference>